<gene>
    <name evidence="2" type="ORF">FA13DRAFT_1785108</name>
</gene>
<evidence type="ECO:0000313" key="2">
    <source>
        <dbReference type="EMBL" id="TEB38824.1"/>
    </source>
</evidence>
<evidence type="ECO:0000313" key="3">
    <source>
        <dbReference type="Proteomes" id="UP000298030"/>
    </source>
</evidence>
<dbReference type="AlphaFoldDB" id="A0A4Y7TXX0"/>
<feature type="compositionally biased region" description="Basic and acidic residues" evidence="1">
    <location>
        <begin position="148"/>
        <end position="163"/>
    </location>
</feature>
<evidence type="ECO:0000256" key="1">
    <source>
        <dbReference type="SAM" id="MobiDB-lite"/>
    </source>
</evidence>
<keyword evidence="3" id="KW-1185">Reference proteome</keyword>
<name>A0A4Y7TXX0_COPMI</name>
<feature type="compositionally biased region" description="Acidic residues" evidence="1">
    <location>
        <begin position="9"/>
        <end position="21"/>
    </location>
</feature>
<accession>A0A4Y7TXX0</accession>
<dbReference type="EMBL" id="QPFP01000002">
    <property type="protein sequence ID" value="TEB38824.1"/>
    <property type="molecule type" value="Genomic_DNA"/>
</dbReference>
<dbReference type="Gene3D" id="3.60.130.30">
    <property type="match status" value="1"/>
</dbReference>
<proteinExistence type="predicted"/>
<reference evidence="2 3" key="1">
    <citation type="journal article" date="2019" name="Nat. Ecol. Evol.">
        <title>Megaphylogeny resolves global patterns of mushroom evolution.</title>
        <authorList>
            <person name="Varga T."/>
            <person name="Krizsan K."/>
            <person name="Foldi C."/>
            <person name="Dima B."/>
            <person name="Sanchez-Garcia M."/>
            <person name="Sanchez-Ramirez S."/>
            <person name="Szollosi G.J."/>
            <person name="Szarkandi J.G."/>
            <person name="Papp V."/>
            <person name="Albert L."/>
            <person name="Andreopoulos W."/>
            <person name="Angelini C."/>
            <person name="Antonin V."/>
            <person name="Barry K.W."/>
            <person name="Bougher N.L."/>
            <person name="Buchanan P."/>
            <person name="Buyck B."/>
            <person name="Bense V."/>
            <person name="Catcheside P."/>
            <person name="Chovatia M."/>
            <person name="Cooper J."/>
            <person name="Damon W."/>
            <person name="Desjardin D."/>
            <person name="Finy P."/>
            <person name="Geml J."/>
            <person name="Haridas S."/>
            <person name="Hughes K."/>
            <person name="Justo A."/>
            <person name="Karasinski D."/>
            <person name="Kautmanova I."/>
            <person name="Kiss B."/>
            <person name="Kocsube S."/>
            <person name="Kotiranta H."/>
            <person name="LaButti K.M."/>
            <person name="Lechner B.E."/>
            <person name="Liimatainen K."/>
            <person name="Lipzen A."/>
            <person name="Lukacs Z."/>
            <person name="Mihaltcheva S."/>
            <person name="Morgado L.N."/>
            <person name="Niskanen T."/>
            <person name="Noordeloos M.E."/>
            <person name="Ohm R.A."/>
            <person name="Ortiz-Santana B."/>
            <person name="Ovrebo C."/>
            <person name="Racz N."/>
            <person name="Riley R."/>
            <person name="Savchenko A."/>
            <person name="Shiryaev A."/>
            <person name="Soop K."/>
            <person name="Spirin V."/>
            <person name="Szebenyi C."/>
            <person name="Tomsovsky M."/>
            <person name="Tulloss R.E."/>
            <person name="Uehling J."/>
            <person name="Grigoriev I.V."/>
            <person name="Vagvolgyi C."/>
            <person name="Papp T."/>
            <person name="Martin F.M."/>
            <person name="Miettinen O."/>
            <person name="Hibbett D.S."/>
            <person name="Nagy L.G."/>
        </authorList>
    </citation>
    <scope>NUCLEOTIDE SEQUENCE [LARGE SCALE GENOMIC DNA]</scope>
    <source>
        <strain evidence="2 3">FP101781</strain>
    </source>
</reference>
<dbReference type="OrthoDB" id="3253621at2759"/>
<feature type="compositionally biased region" description="Gly residues" evidence="1">
    <location>
        <begin position="117"/>
        <end position="131"/>
    </location>
</feature>
<feature type="region of interest" description="Disordered" evidence="1">
    <location>
        <begin position="1"/>
        <end position="83"/>
    </location>
</feature>
<protein>
    <submittedName>
        <fullName evidence="2">Uncharacterized protein</fullName>
    </submittedName>
</protein>
<sequence>MEVENKEAEGEDDDEGDETYEDRDAPMLPTHPMQSSARGGHCAASRPFPSVHIEEVDDVDAPPPPKRKIPPSAEDAPPLQFHPRFGCSFHHSGFPSTDSHVSSAQCTSVPAPIGKSNGCGEGSGANAGGGAQPNLSGKEKRRRRKNEHRAQMRKAERAEEMRNNSRRPRKKDVDLRVAKDKAIPTDVNIRELPADSSGYGATYANAQEEQKEALNLERLESEGYAVIEWDGREPLLFQESETKKLVVIAVGIPEDESYTAACETIHRLFLRLGEENQWEERYVDHKRGNNWPALNMGMAYGFGNQPYNQANVGHGDVVEELLSSPELRRIAIHQSESLRFYVPGIYDYYHKRTRSFREANTHLRINWDGSVYSSAACNLGPQVATFMHRDCMNLPFGFCAIHAFGNYDHTKGGHLVLKELKIIIQFPPGALILIPSATLTHGNVPVQEGETRTSFTQYTAGALFRFVDNGFRSEKRFKKCDPKGYRKVQEEKHRRWAMGLGLWSTVEDLLQRFNKPPMVGPL</sequence>
<comment type="caution">
    <text evidence="2">The sequence shown here is derived from an EMBL/GenBank/DDBJ whole genome shotgun (WGS) entry which is preliminary data.</text>
</comment>
<dbReference type="Proteomes" id="UP000298030">
    <property type="component" value="Unassembled WGS sequence"/>
</dbReference>
<feature type="region of interest" description="Disordered" evidence="1">
    <location>
        <begin position="117"/>
        <end position="173"/>
    </location>
</feature>
<organism evidence="2 3">
    <name type="scientific">Coprinellus micaceus</name>
    <name type="common">Glistening ink-cap mushroom</name>
    <name type="synonym">Coprinus micaceus</name>
    <dbReference type="NCBI Taxonomy" id="71717"/>
    <lineage>
        <taxon>Eukaryota</taxon>
        <taxon>Fungi</taxon>
        <taxon>Dikarya</taxon>
        <taxon>Basidiomycota</taxon>
        <taxon>Agaricomycotina</taxon>
        <taxon>Agaricomycetes</taxon>
        <taxon>Agaricomycetidae</taxon>
        <taxon>Agaricales</taxon>
        <taxon>Agaricineae</taxon>
        <taxon>Psathyrellaceae</taxon>
        <taxon>Coprinellus</taxon>
    </lineage>
</organism>